<accession>A0ABD5CM60</accession>
<evidence type="ECO:0008006" key="4">
    <source>
        <dbReference type="Google" id="ProtNLM"/>
    </source>
</evidence>
<comment type="caution">
    <text evidence="2">The sequence shown here is derived from an EMBL/GenBank/DDBJ whole genome shotgun (WGS) entry which is preliminary data.</text>
</comment>
<name>A0ABD5CM60_9BURK</name>
<dbReference type="Proteomes" id="UP001245184">
    <property type="component" value="Unassembled WGS sequence"/>
</dbReference>
<protein>
    <recommendedName>
        <fullName evidence="4">Purine nucleoside phosphorylase</fullName>
    </recommendedName>
</protein>
<gene>
    <name evidence="2" type="ORF">QF025_003732</name>
</gene>
<feature type="chain" id="PRO_5044869211" description="Purine nucleoside phosphorylase" evidence="1">
    <location>
        <begin position="22"/>
        <end position="111"/>
    </location>
</feature>
<sequence length="111" mass="11389">MKLVQSLLVAALVAVPAVSFAQSTHALTRADVRAELVQLQKAGYNPASDNTQYPSNIEAAQARIAAQNGSASAAYGGVEQSRSAAGSHSSVNHVSTSQQDVVGLGPIYAHS</sequence>
<dbReference type="EMBL" id="JAVIZN010000002">
    <property type="protein sequence ID" value="MDR6205012.1"/>
    <property type="molecule type" value="Genomic_DNA"/>
</dbReference>
<dbReference type="InterPro" id="IPR025421">
    <property type="entry name" value="DUF4148"/>
</dbReference>
<evidence type="ECO:0000313" key="3">
    <source>
        <dbReference type="Proteomes" id="UP001245184"/>
    </source>
</evidence>
<organism evidence="2 3">
    <name type="scientific">Paraburkholderia graminis</name>
    <dbReference type="NCBI Taxonomy" id="60548"/>
    <lineage>
        <taxon>Bacteria</taxon>
        <taxon>Pseudomonadati</taxon>
        <taxon>Pseudomonadota</taxon>
        <taxon>Betaproteobacteria</taxon>
        <taxon>Burkholderiales</taxon>
        <taxon>Burkholderiaceae</taxon>
        <taxon>Paraburkholderia</taxon>
    </lineage>
</organism>
<reference evidence="2 3" key="1">
    <citation type="submission" date="2023-08" db="EMBL/GenBank/DDBJ databases">
        <title>Genome sequencing of plant associated microbes to promote plant fitness in Sorghum bicolor and Oryza sativa.</title>
        <authorList>
            <person name="Coleman-Derr D."/>
        </authorList>
    </citation>
    <scope>NUCLEOTIDE SEQUENCE [LARGE SCALE GENOMIC DNA]</scope>
    <source>
        <strain evidence="2 3">SLBN-33</strain>
    </source>
</reference>
<evidence type="ECO:0000256" key="1">
    <source>
        <dbReference type="SAM" id="SignalP"/>
    </source>
</evidence>
<evidence type="ECO:0000313" key="2">
    <source>
        <dbReference type="EMBL" id="MDR6205012.1"/>
    </source>
</evidence>
<dbReference type="AlphaFoldDB" id="A0ABD5CM60"/>
<feature type="signal peptide" evidence="1">
    <location>
        <begin position="1"/>
        <end position="21"/>
    </location>
</feature>
<keyword evidence="1" id="KW-0732">Signal</keyword>
<dbReference type="RefSeq" id="WP_310032863.1">
    <property type="nucleotide sequence ID" value="NZ_JAVIZN010000002.1"/>
</dbReference>
<dbReference type="Pfam" id="PF13663">
    <property type="entry name" value="DUF4148"/>
    <property type="match status" value="1"/>
</dbReference>
<proteinExistence type="predicted"/>